<keyword evidence="2" id="KW-0090">Biological rhythms</keyword>
<dbReference type="EMBL" id="JALNTZ010000001">
    <property type="protein sequence ID" value="KAJ3664929.1"/>
    <property type="molecule type" value="Genomic_DNA"/>
</dbReference>
<dbReference type="Pfam" id="PF06585">
    <property type="entry name" value="JHBP"/>
    <property type="match status" value="1"/>
</dbReference>
<evidence type="ECO:0000256" key="2">
    <source>
        <dbReference type="ARBA" id="ARBA00023108"/>
    </source>
</evidence>
<name>A0AA38MRH9_9CUCU</name>
<dbReference type="GO" id="GO:0005615">
    <property type="term" value="C:extracellular space"/>
    <property type="evidence" value="ECO:0007669"/>
    <property type="project" value="TreeGrafter"/>
</dbReference>
<comment type="similarity">
    <text evidence="3">Belongs to the TO family.</text>
</comment>
<gene>
    <name evidence="4" type="ORF">Zmor_000461</name>
</gene>
<dbReference type="PANTHER" id="PTHR11008:SF32">
    <property type="entry name" value="CIRCADIAN CLOCK-CONTROLLED PROTEIN DAYWAKE-RELATED"/>
    <property type="match status" value="1"/>
</dbReference>
<reference evidence="4" key="1">
    <citation type="journal article" date="2023" name="G3 (Bethesda)">
        <title>Whole genome assemblies of Zophobas morio and Tenebrio molitor.</title>
        <authorList>
            <person name="Kaur S."/>
            <person name="Stinson S.A."/>
            <person name="diCenzo G.C."/>
        </authorList>
    </citation>
    <scope>NUCLEOTIDE SEQUENCE</scope>
    <source>
        <strain evidence="4">QUZm001</strain>
    </source>
</reference>
<dbReference type="Gene3D" id="3.15.10.30">
    <property type="entry name" value="Haemolymph juvenile hormone binding protein"/>
    <property type="match status" value="1"/>
</dbReference>
<evidence type="ECO:0000313" key="4">
    <source>
        <dbReference type="EMBL" id="KAJ3664929.1"/>
    </source>
</evidence>
<sequence length="269" mass="30935">MKAKVLTLNMDLGIKVLQRDVHHPGFRLEFDCIIYRKQLIIPIKASTFKKCNRKEADFNKCLRNAVQDALNQLNKAHPEVGLPSLDPFVYPVGLVRVGKGTSVVQFTHVFKHTSVKKFTEFSSLKASMDFDTNVLTLEIEYPTIIFNFDYEIDGKILTIPIKGQGPGQIHLKNFAIELTFTLKEENNYYKVANGNFAFKKMENVWFNFENLFDGNKELGDKVNAAMNENWKGIFEEMQDKYEKINAKTFTGIFSKFLEKVPARELFGEP</sequence>
<dbReference type="InterPro" id="IPR038606">
    <property type="entry name" value="To_sf"/>
</dbReference>
<accession>A0AA38MRH9</accession>
<dbReference type="FunFam" id="3.15.10.30:FF:000001">
    <property type="entry name" value="Takeout-like protein 1"/>
    <property type="match status" value="1"/>
</dbReference>
<dbReference type="GO" id="GO:0007623">
    <property type="term" value="P:circadian rhythm"/>
    <property type="evidence" value="ECO:0007669"/>
    <property type="project" value="UniProtKB-ARBA"/>
</dbReference>
<evidence type="ECO:0000256" key="3">
    <source>
        <dbReference type="ARBA" id="ARBA00060902"/>
    </source>
</evidence>
<dbReference type="InterPro" id="IPR010562">
    <property type="entry name" value="Haemolymph_juvenile_hormone-bd"/>
</dbReference>
<dbReference type="AlphaFoldDB" id="A0AA38MRH9"/>
<proteinExistence type="inferred from homology"/>
<protein>
    <recommendedName>
        <fullName evidence="6">Protein takeout</fullName>
    </recommendedName>
</protein>
<evidence type="ECO:0000313" key="5">
    <source>
        <dbReference type="Proteomes" id="UP001168821"/>
    </source>
</evidence>
<dbReference type="SMART" id="SM00700">
    <property type="entry name" value="JHBP"/>
    <property type="match status" value="1"/>
</dbReference>
<evidence type="ECO:0000256" key="1">
    <source>
        <dbReference type="ARBA" id="ARBA00022729"/>
    </source>
</evidence>
<evidence type="ECO:0008006" key="6">
    <source>
        <dbReference type="Google" id="ProtNLM"/>
    </source>
</evidence>
<dbReference type="PANTHER" id="PTHR11008">
    <property type="entry name" value="PROTEIN TAKEOUT-LIKE PROTEIN"/>
    <property type="match status" value="1"/>
</dbReference>
<keyword evidence="1" id="KW-0732">Signal</keyword>
<dbReference type="Proteomes" id="UP001168821">
    <property type="component" value="Unassembled WGS sequence"/>
</dbReference>
<comment type="caution">
    <text evidence="4">The sequence shown here is derived from an EMBL/GenBank/DDBJ whole genome shotgun (WGS) entry which is preliminary data.</text>
</comment>
<organism evidence="4 5">
    <name type="scientific">Zophobas morio</name>
    <dbReference type="NCBI Taxonomy" id="2755281"/>
    <lineage>
        <taxon>Eukaryota</taxon>
        <taxon>Metazoa</taxon>
        <taxon>Ecdysozoa</taxon>
        <taxon>Arthropoda</taxon>
        <taxon>Hexapoda</taxon>
        <taxon>Insecta</taxon>
        <taxon>Pterygota</taxon>
        <taxon>Neoptera</taxon>
        <taxon>Endopterygota</taxon>
        <taxon>Coleoptera</taxon>
        <taxon>Polyphaga</taxon>
        <taxon>Cucujiformia</taxon>
        <taxon>Tenebrionidae</taxon>
        <taxon>Zophobas</taxon>
    </lineage>
</organism>
<keyword evidence="5" id="KW-1185">Reference proteome</keyword>